<dbReference type="RefSeq" id="WP_026625037.1">
    <property type="nucleotide sequence ID" value="NZ_JAWZLG010000034.1"/>
</dbReference>
<dbReference type="STRING" id="1121485.GCA_000426485_00800"/>
<evidence type="ECO:0000256" key="4">
    <source>
        <dbReference type="ARBA" id="ARBA00021948"/>
    </source>
</evidence>
<comment type="similarity">
    <text evidence="2">Belongs to the ComB family.</text>
</comment>
<name>A0A4Y8LDC5_9BACT</name>
<comment type="catalytic activity">
    <reaction evidence="7">
        <text>(2R)-O-phospho-3-sulfolactate + H2O = (2R)-3-sulfolactate + phosphate</text>
        <dbReference type="Rhea" id="RHEA:23416"/>
        <dbReference type="ChEBI" id="CHEBI:15377"/>
        <dbReference type="ChEBI" id="CHEBI:15597"/>
        <dbReference type="ChEBI" id="CHEBI:43474"/>
        <dbReference type="ChEBI" id="CHEBI:58738"/>
        <dbReference type="EC" id="3.1.3.71"/>
    </reaction>
</comment>
<evidence type="ECO:0000256" key="6">
    <source>
        <dbReference type="ARBA" id="ARBA00022842"/>
    </source>
</evidence>
<evidence type="ECO:0000256" key="7">
    <source>
        <dbReference type="ARBA" id="ARBA00033711"/>
    </source>
</evidence>
<organism evidence="8 9">
    <name type="scientific">Dysgonomonas capnocytophagoides</name>
    <dbReference type="NCBI Taxonomy" id="45254"/>
    <lineage>
        <taxon>Bacteria</taxon>
        <taxon>Pseudomonadati</taxon>
        <taxon>Bacteroidota</taxon>
        <taxon>Bacteroidia</taxon>
        <taxon>Bacteroidales</taxon>
        <taxon>Dysgonomonadaceae</taxon>
        <taxon>Dysgonomonas</taxon>
    </lineage>
</organism>
<keyword evidence="9" id="KW-1185">Reference proteome</keyword>
<evidence type="ECO:0000256" key="1">
    <source>
        <dbReference type="ARBA" id="ARBA00001946"/>
    </source>
</evidence>
<dbReference type="Proteomes" id="UP000297861">
    <property type="component" value="Unassembled WGS sequence"/>
</dbReference>
<dbReference type="GO" id="GO:0000287">
    <property type="term" value="F:magnesium ion binding"/>
    <property type="evidence" value="ECO:0007669"/>
    <property type="project" value="InterPro"/>
</dbReference>
<dbReference type="SUPFAM" id="SSF142823">
    <property type="entry name" value="ComB-like"/>
    <property type="match status" value="1"/>
</dbReference>
<dbReference type="EC" id="3.1.3.71" evidence="3"/>
<dbReference type="GO" id="GO:0050545">
    <property type="term" value="F:sulfopyruvate decarboxylase activity"/>
    <property type="evidence" value="ECO:0007669"/>
    <property type="project" value="TreeGrafter"/>
</dbReference>
<evidence type="ECO:0000256" key="3">
    <source>
        <dbReference type="ARBA" id="ARBA00012953"/>
    </source>
</evidence>
<evidence type="ECO:0000256" key="2">
    <source>
        <dbReference type="ARBA" id="ARBA00009997"/>
    </source>
</evidence>
<dbReference type="GO" id="GO:0050532">
    <property type="term" value="F:2-phosphosulfolactate phosphatase activity"/>
    <property type="evidence" value="ECO:0007669"/>
    <property type="project" value="UniProtKB-EC"/>
</dbReference>
<evidence type="ECO:0000313" key="8">
    <source>
        <dbReference type="EMBL" id="TFD98536.1"/>
    </source>
</evidence>
<dbReference type="Gene3D" id="3.90.1560.10">
    <property type="entry name" value="ComB-like"/>
    <property type="match status" value="1"/>
</dbReference>
<gene>
    <name evidence="8" type="ORF">E2605_00195</name>
</gene>
<dbReference type="InterPro" id="IPR036702">
    <property type="entry name" value="ComB-like_sf"/>
</dbReference>
<evidence type="ECO:0000313" key="9">
    <source>
        <dbReference type="Proteomes" id="UP000297861"/>
    </source>
</evidence>
<accession>A0A4Y8LDC5</accession>
<dbReference type="PANTHER" id="PTHR37311:SF1">
    <property type="entry name" value="2-PHOSPHOSULFOLACTATE PHOSPHATASE-RELATED"/>
    <property type="match status" value="1"/>
</dbReference>
<proteinExistence type="inferred from homology"/>
<protein>
    <recommendedName>
        <fullName evidence="4">Probable 2-phosphosulfolactate phosphatase</fullName>
        <ecNumber evidence="3">3.1.3.71</ecNumber>
    </recommendedName>
</protein>
<keyword evidence="6" id="KW-0460">Magnesium</keyword>
<sequence length="238" mass="26183">MKIDVCFSPVLYPYYKDSGDTIVVVVDIFRATTSMCMALNNGASSIMPVATVEEAKAYKDKGYLVGGERNVVKFEFGDFGNTPSEYTREKVEGRDVVISTTNGTHAIDMAEDCSCLIIGSFSNLSKVAAYCIEQKKDVLVLCAGWKDKFNLEDSLFGGALVEALVEKGGYNARFDAAGVALSMWRDAKPDVMKYIANGEHMKRLEDHGLVDVARFCVTIDTVNVLPVYNKHTKKITVI</sequence>
<comment type="cofactor">
    <cofactor evidence="1">
        <name>Mg(2+)</name>
        <dbReference type="ChEBI" id="CHEBI:18420"/>
    </cofactor>
</comment>
<reference evidence="8 9" key="1">
    <citation type="submission" date="2019-03" db="EMBL/GenBank/DDBJ databases">
        <title>San Antonio Military Medical Center submission to MRSN (WRAIR), pending publication.</title>
        <authorList>
            <person name="Blyth D.M."/>
            <person name="Mccarthy S.L."/>
            <person name="Schall S.E."/>
            <person name="Stam J.A."/>
            <person name="Ong A.C."/>
            <person name="Mcgann P.T."/>
        </authorList>
    </citation>
    <scope>NUCLEOTIDE SEQUENCE [LARGE SCALE GENOMIC DNA]</scope>
    <source>
        <strain evidence="8 9">MRSN571793</strain>
    </source>
</reference>
<dbReference type="AlphaFoldDB" id="A0A4Y8LDC5"/>
<dbReference type="EMBL" id="SOML01000001">
    <property type="protein sequence ID" value="TFD98536.1"/>
    <property type="molecule type" value="Genomic_DNA"/>
</dbReference>
<dbReference type="Pfam" id="PF04029">
    <property type="entry name" value="2-ph_phosp"/>
    <property type="match status" value="1"/>
</dbReference>
<evidence type="ECO:0000256" key="5">
    <source>
        <dbReference type="ARBA" id="ARBA00022801"/>
    </source>
</evidence>
<comment type="caution">
    <text evidence="8">The sequence shown here is derived from an EMBL/GenBank/DDBJ whole genome shotgun (WGS) entry which is preliminary data.</text>
</comment>
<dbReference type="OrthoDB" id="4913at2"/>
<dbReference type="PANTHER" id="PTHR37311">
    <property type="entry name" value="2-PHOSPHOSULFOLACTATE PHOSPHATASE-RELATED"/>
    <property type="match status" value="1"/>
</dbReference>
<dbReference type="InterPro" id="IPR005238">
    <property type="entry name" value="ComB-like"/>
</dbReference>
<keyword evidence="5" id="KW-0378">Hydrolase</keyword>